<dbReference type="Proteomes" id="UP001140074">
    <property type="component" value="Unassembled WGS sequence"/>
</dbReference>
<sequence length="573" mass="62752">MPPRKSNKAAATTVSDSNSVTPRKKGRPAKGDAAKATQQAIAKSKRTPVDESDSDNPTITPTRRLSTVSKGSQLAPPDTLGMTRRTRPTIAATTDIPVTRSSPRSKAPPVNAKPAAAAVKAKTTRGRGRPKAVTISEVVDDSDNEAEEKFADTIQIATPDSDDYDLPGQMTILDTPSKNPTKASPLLFTRLRPPPKLDIAQDSEGASPKPKRGRKRKSDADILPSTPSKQSDTIQRPPAKRGRPRKSQAPEPDQNEESETAPSGRQSPVTPVRTRATPVISPRHEVYVDIVSPSMFERSRARISTTKQEKAQSSSSAAASADESTKWRKKYEDLCVLRQSQPEREYEELKKSSQERFDAADALIAKLRGEVAVIKRKAEAELKKPLINGAGAESRAKSASEKELEKQVVVLQQQIEALTQDVLSKDEAIERLETHRKLTETSTDYNLREALKLMQEMSGLAIEDVVPEDAGLSYLCRQTGPNATVSYKLTVSDEYPGEFQYTPGDSSPMPAALPDYLRDSISFEKSSATMFYWRMCDHLHQPNEDRSATDQDDAVPAATEQARSEDPQSSHAT</sequence>
<dbReference type="GO" id="GO:0005730">
    <property type="term" value="C:nucleolus"/>
    <property type="evidence" value="ECO:0007669"/>
    <property type="project" value="TreeGrafter"/>
</dbReference>
<evidence type="ECO:0000256" key="1">
    <source>
        <dbReference type="SAM" id="MobiDB-lite"/>
    </source>
</evidence>
<feature type="compositionally biased region" description="Polar residues" evidence="1">
    <location>
        <begin position="172"/>
        <end position="182"/>
    </location>
</feature>
<dbReference type="Pfam" id="PF12539">
    <property type="entry name" value="Csm1"/>
    <property type="match status" value="1"/>
</dbReference>
<feature type="compositionally biased region" description="Low complexity" evidence="1">
    <location>
        <begin position="107"/>
        <end position="121"/>
    </location>
</feature>
<gene>
    <name evidence="3" type="ORF">GGH94_005931</name>
</gene>
<dbReference type="AlphaFoldDB" id="A0A9W8ICN4"/>
<accession>A0A9W8ICN4</accession>
<feature type="compositionally biased region" description="Polar residues" evidence="1">
    <location>
        <begin position="9"/>
        <end position="21"/>
    </location>
</feature>
<dbReference type="GO" id="GO:0045144">
    <property type="term" value="P:meiotic sister chromatid segregation"/>
    <property type="evidence" value="ECO:0007669"/>
    <property type="project" value="TreeGrafter"/>
</dbReference>
<feature type="compositionally biased region" description="Polar residues" evidence="1">
    <location>
        <begin position="55"/>
        <end position="72"/>
    </location>
</feature>
<comment type="caution">
    <text evidence="3">The sequence shown here is derived from an EMBL/GenBank/DDBJ whole genome shotgun (WGS) entry which is preliminary data.</text>
</comment>
<feature type="region of interest" description="Disordered" evidence="1">
    <location>
        <begin position="542"/>
        <end position="573"/>
    </location>
</feature>
<feature type="domain" description="Monopolin complex subunit Csm1/Pcs1 C-terminal" evidence="2">
    <location>
        <begin position="452"/>
        <end position="525"/>
    </location>
</feature>
<feature type="compositionally biased region" description="Polar residues" evidence="1">
    <location>
        <begin position="225"/>
        <end position="234"/>
    </location>
</feature>
<dbReference type="GO" id="GO:0072686">
    <property type="term" value="C:mitotic spindle"/>
    <property type="evidence" value="ECO:0007669"/>
    <property type="project" value="TreeGrafter"/>
</dbReference>
<keyword evidence="4" id="KW-1185">Reference proteome</keyword>
<dbReference type="EMBL" id="JANBUY010000357">
    <property type="protein sequence ID" value="KAJ2859750.1"/>
    <property type="molecule type" value="Genomic_DNA"/>
</dbReference>
<dbReference type="GO" id="GO:0034506">
    <property type="term" value="C:chromosome, centromeric core domain"/>
    <property type="evidence" value="ECO:0007669"/>
    <property type="project" value="TreeGrafter"/>
</dbReference>
<dbReference type="GO" id="GO:1990644">
    <property type="term" value="F:microtubule site clamp"/>
    <property type="evidence" value="ECO:0007669"/>
    <property type="project" value="TreeGrafter"/>
</dbReference>
<protein>
    <recommendedName>
        <fullName evidence="2">Monopolin complex subunit Csm1/Pcs1 C-terminal domain-containing protein</fullName>
    </recommendedName>
</protein>
<dbReference type="PANTHER" id="PTHR28006:SF1">
    <property type="entry name" value="MONOPOLIN COMPLEX SUBUNIT CSM1"/>
    <property type="match status" value="1"/>
</dbReference>
<evidence type="ECO:0000313" key="3">
    <source>
        <dbReference type="EMBL" id="KAJ2859750.1"/>
    </source>
</evidence>
<evidence type="ECO:0000259" key="2">
    <source>
        <dbReference type="Pfam" id="PF12539"/>
    </source>
</evidence>
<feature type="compositionally biased region" description="Polar residues" evidence="1">
    <location>
        <begin position="260"/>
        <end position="269"/>
    </location>
</feature>
<organism evidence="3 4">
    <name type="scientific">Coemansia aciculifera</name>
    <dbReference type="NCBI Taxonomy" id="417176"/>
    <lineage>
        <taxon>Eukaryota</taxon>
        <taxon>Fungi</taxon>
        <taxon>Fungi incertae sedis</taxon>
        <taxon>Zoopagomycota</taxon>
        <taxon>Kickxellomycotina</taxon>
        <taxon>Kickxellomycetes</taxon>
        <taxon>Kickxellales</taxon>
        <taxon>Kickxellaceae</taxon>
        <taxon>Coemansia</taxon>
    </lineage>
</organism>
<evidence type="ECO:0000313" key="4">
    <source>
        <dbReference type="Proteomes" id="UP001140074"/>
    </source>
</evidence>
<reference evidence="3" key="1">
    <citation type="submission" date="2022-07" db="EMBL/GenBank/DDBJ databases">
        <title>Phylogenomic reconstructions and comparative analyses of Kickxellomycotina fungi.</title>
        <authorList>
            <person name="Reynolds N.K."/>
            <person name="Stajich J.E."/>
            <person name="Barry K."/>
            <person name="Grigoriev I.V."/>
            <person name="Crous P."/>
            <person name="Smith M.E."/>
        </authorList>
    </citation>
    <scope>NUCLEOTIDE SEQUENCE</scope>
    <source>
        <strain evidence="3">RSA 476</strain>
    </source>
</reference>
<dbReference type="CDD" id="cd23787">
    <property type="entry name" value="RWD_CSM1"/>
    <property type="match status" value="1"/>
</dbReference>
<dbReference type="Gene3D" id="3.90.1150.80">
    <property type="match status" value="1"/>
</dbReference>
<dbReference type="InterPro" id="IPR040349">
    <property type="entry name" value="Csm1/Pcs1"/>
</dbReference>
<feature type="compositionally biased region" description="Low complexity" evidence="1">
    <location>
        <begin position="311"/>
        <end position="322"/>
    </location>
</feature>
<dbReference type="GO" id="GO:0033551">
    <property type="term" value="C:monopolin complex"/>
    <property type="evidence" value="ECO:0007669"/>
    <property type="project" value="InterPro"/>
</dbReference>
<dbReference type="GO" id="GO:0051315">
    <property type="term" value="P:attachment of mitotic spindle microtubules to kinetochore"/>
    <property type="evidence" value="ECO:0007669"/>
    <property type="project" value="TreeGrafter"/>
</dbReference>
<feature type="compositionally biased region" description="Low complexity" evidence="1">
    <location>
        <begin position="88"/>
        <end position="97"/>
    </location>
</feature>
<dbReference type="PANTHER" id="PTHR28006">
    <property type="entry name" value="MONOPOLIN COMPLEX SUBUNIT CSM1"/>
    <property type="match status" value="1"/>
</dbReference>
<feature type="compositionally biased region" description="Basic and acidic residues" evidence="1">
    <location>
        <begin position="562"/>
        <end position="573"/>
    </location>
</feature>
<dbReference type="InterPro" id="IPR038608">
    <property type="entry name" value="Csm1/Pcs1_C_sf"/>
</dbReference>
<feature type="region of interest" description="Disordered" evidence="1">
    <location>
        <begin position="1"/>
        <end position="325"/>
    </location>
</feature>
<name>A0A9W8ICN4_9FUNG</name>
<proteinExistence type="predicted"/>
<dbReference type="InterPro" id="IPR020981">
    <property type="entry name" value="Csm1/Pcs1_C"/>
</dbReference>